<feature type="non-terminal residue" evidence="1">
    <location>
        <position position="98"/>
    </location>
</feature>
<protein>
    <recommendedName>
        <fullName evidence="3">Reverse transcriptase Ty1/copia-type domain-containing protein</fullName>
    </recommendedName>
</protein>
<dbReference type="HOGENOM" id="CLU_182668_0_0_1"/>
<dbReference type="OrthoDB" id="2685626at2759"/>
<feature type="non-terminal residue" evidence="1">
    <location>
        <position position="1"/>
    </location>
</feature>
<keyword evidence="2" id="KW-1185">Reference proteome</keyword>
<dbReference type="AlphaFoldDB" id="A0A0C9TLB2"/>
<proteinExistence type="predicted"/>
<evidence type="ECO:0000313" key="1">
    <source>
        <dbReference type="EMBL" id="KIJ08101.1"/>
    </source>
</evidence>
<gene>
    <name evidence="1" type="ORF">PAXINDRAFT_47577</name>
</gene>
<name>A0A0C9TLB2_PAXIN</name>
<reference evidence="1 2" key="1">
    <citation type="submission" date="2014-06" db="EMBL/GenBank/DDBJ databases">
        <authorList>
            <consortium name="DOE Joint Genome Institute"/>
            <person name="Kuo A."/>
            <person name="Kohler A."/>
            <person name="Nagy L.G."/>
            <person name="Floudas D."/>
            <person name="Copeland A."/>
            <person name="Barry K.W."/>
            <person name="Cichocki N."/>
            <person name="Veneault-Fourrey C."/>
            <person name="LaButti K."/>
            <person name="Lindquist E.A."/>
            <person name="Lipzen A."/>
            <person name="Lundell T."/>
            <person name="Morin E."/>
            <person name="Murat C."/>
            <person name="Sun H."/>
            <person name="Tunlid A."/>
            <person name="Henrissat B."/>
            <person name="Grigoriev I.V."/>
            <person name="Hibbett D.S."/>
            <person name="Martin F."/>
            <person name="Nordberg H.P."/>
            <person name="Cantor M.N."/>
            <person name="Hua S.X."/>
        </authorList>
    </citation>
    <scope>NUCLEOTIDE SEQUENCE [LARGE SCALE GENOMIC DNA]</scope>
    <source>
        <strain evidence="1 2">ATCC 200175</strain>
    </source>
</reference>
<reference evidence="2" key="2">
    <citation type="submission" date="2015-01" db="EMBL/GenBank/DDBJ databases">
        <title>Evolutionary Origins and Diversification of the Mycorrhizal Mutualists.</title>
        <authorList>
            <consortium name="DOE Joint Genome Institute"/>
            <consortium name="Mycorrhizal Genomics Consortium"/>
            <person name="Kohler A."/>
            <person name="Kuo A."/>
            <person name="Nagy L.G."/>
            <person name="Floudas D."/>
            <person name="Copeland A."/>
            <person name="Barry K.W."/>
            <person name="Cichocki N."/>
            <person name="Veneault-Fourrey C."/>
            <person name="LaButti K."/>
            <person name="Lindquist E.A."/>
            <person name="Lipzen A."/>
            <person name="Lundell T."/>
            <person name="Morin E."/>
            <person name="Murat C."/>
            <person name="Riley R."/>
            <person name="Ohm R."/>
            <person name="Sun H."/>
            <person name="Tunlid A."/>
            <person name="Henrissat B."/>
            <person name="Grigoriev I.V."/>
            <person name="Hibbett D.S."/>
            <person name="Martin F."/>
        </authorList>
    </citation>
    <scope>NUCLEOTIDE SEQUENCE [LARGE SCALE GENOMIC DNA]</scope>
    <source>
        <strain evidence="2">ATCC 200175</strain>
    </source>
</reference>
<accession>A0A0C9TLB2</accession>
<dbReference type="Proteomes" id="UP000053647">
    <property type="component" value="Unassembled WGS sequence"/>
</dbReference>
<evidence type="ECO:0000313" key="2">
    <source>
        <dbReference type="Proteomes" id="UP000053647"/>
    </source>
</evidence>
<organism evidence="1 2">
    <name type="scientific">Paxillus involutus ATCC 200175</name>
    <dbReference type="NCBI Taxonomy" id="664439"/>
    <lineage>
        <taxon>Eukaryota</taxon>
        <taxon>Fungi</taxon>
        <taxon>Dikarya</taxon>
        <taxon>Basidiomycota</taxon>
        <taxon>Agaricomycotina</taxon>
        <taxon>Agaricomycetes</taxon>
        <taxon>Agaricomycetidae</taxon>
        <taxon>Boletales</taxon>
        <taxon>Paxilineae</taxon>
        <taxon>Paxillaceae</taxon>
        <taxon>Paxillus</taxon>
    </lineage>
</organism>
<dbReference type="EMBL" id="KN819701">
    <property type="protein sequence ID" value="KIJ08101.1"/>
    <property type="molecule type" value="Genomic_DNA"/>
</dbReference>
<evidence type="ECO:0008006" key="3">
    <source>
        <dbReference type="Google" id="ProtNLM"/>
    </source>
</evidence>
<sequence length="98" mass="11268">LWLHQREYISYLLEEHGLNDCNPVSLPMDPAFPFRKDTNLHPDIPSLSSAFPKLIGELLYLTLLTHPDITHTIMTLAQFSSKAKLHHYAAAKQVLRYL</sequence>